<dbReference type="InterPro" id="IPR001789">
    <property type="entry name" value="Sig_transdc_resp-reg_receiver"/>
</dbReference>
<evidence type="ECO:0000259" key="14">
    <source>
        <dbReference type="PROSITE" id="PS01124"/>
    </source>
</evidence>
<dbReference type="FunFam" id="2.60.40.10:FF:000791">
    <property type="entry name" value="Two-component system sensor histidine kinase/response regulator"/>
    <property type="match status" value="1"/>
</dbReference>
<dbReference type="InterPro" id="IPR011123">
    <property type="entry name" value="Y_Y_Y"/>
</dbReference>
<dbReference type="PROSITE" id="PS00041">
    <property type="entry name" value="HTH_ARAC_FAMILY_1"/>
    <property type="match status" value="1"/>
</dbReference>
<dbReference type="InterPro" id="IPR011110">
    <property type="entry name" value="Reg_prop"/>
</dbReference>
<dbReference type="SUPFAM" id="SSF52172">
    <property type="entry name" value="CheY-like"/>
    <property type="match status" value="1"/>
</dbReference>
<dbReference type="PRINTS" id="PR00344">
    <property type="entry name" value="BCTRLSENSOR"/>
</dbReference>
<comment type="catalytic activity">
    <reaction evidence="1">
        <text>ATP + protein L-histidine = ADP + protein N-phospho-L-histidine.</text>
        <dbReference type="EC" id="2.7.13.3"/>
    </reaction>
</comment>
<keyword evidence="8" id="KW-0902">Two-component regulatory system</keyword>
<dbReference type="Proteomes" id="UP000095657">
    <property type="component" value="Unassembled WGS sequence"/>
</dbReference>
<keyword evidence="10" id="KW-0238">DNA-binding</keyword>
<proteinExistence type="predicted"/>
<dbReference type="GO" id="GO:0000155">
    <property type="term" value="F:phosphorelay sensor kinase activity"/>
    <property type="evidence" value="ECO:0007669"/>
    <property type="project" value="InterPro"/>
</dbReference>
<dbReference type="InterPro" id="IPR003594">
    <property type="entry name" value="HATPase_dom"/>
</dbReference>
<evidence type="ECO:0000256" key="4">
    <source>
        <dbReference type="ARBA" id="ARBA00022679"/>
    </source>
</evidence>
<evidence type="ECO:0000259" key="16">
    <source>
        <dbReference type="PROSITE" id="PS50110"/>
    </source>
</evidence>
<feature type="modified residue" description="4-aspartylphosphate" evidence="12">
    <location>
        <position position="1176"/>
    </location>
</feature>
<dbReference type="FunFam" id="3.40.50.2300:FF:000138">
    <property type="entry name" value="Two-component system sensor histidine kinase/response regulator"/>
    <property type="match status" value="1"/>
</dbReference>
<dbReference type="Gene3D" id="2.60.40.10">
    <property type="entry name" value="Immunoglobulins"/>
    <property type="match status" value="1"/>
</dbReference>
<evidence type="ECO:0000256" key="6">
    <source>
        <dbReference type="ARBA" id="ARBA00022777"/>
    </source>
</evidence>
<feature type="transmembrane region" description="Helical" evidence="13">
    <location>
        <begin position="816"/>
        <end position="834"/>
    </location>
</feature>
<dbReference type="RefSeq" id="WP_055170232.1">
    <property type="nucleotide sequence ID" value="NZ_CZAI01000001.1"/>
</dbReference>
<dbReference type="Gene3D" id="2.130.10.10">
    <property type="entry name" value="YVTN repeat-like/Quinoprotein amine dehydrogenase"/>
    <property type="match status" value="2"/>
</dbReference>
<dbReference type="SMART" id="SM00387">
    <property type="entry name" value="HATPase_c"/>
    <property type="match status" value="1"/>
</dbReference>
<dbReference type="SUPFAM" id="SSF63829">
    <property type="entry name" value="Calcium-dependent phosphotriesterase"/>
    <property type="match status" value="2"/>
</dbReference>
<dbReference type="Pfam" id="PF07494">
    <property type="entry name" value="Reg_prop"/>
    <property type="match status" value="4"/>
</dbReference>
<evidence type="ECO:0000256" key="9">
    <source>
        <dbReference type="ARBA" id="ARBA00023015"/>
    </source>
</evidence>
<dbReference type="Pfam" id="PF07495">
    <property type="entry name" value="Y_Y_Y"/>
    <property type="match status" value="1"/>
</dbReference>
<dbReference type="Gene3D" id="1.10.287.130">
    <property type="match status" value="1"/>
</dbReference>
<dbReference type="SUPFAM" id="SSF55874">
    <property type="entry name" value="ATPase domain of HSP90 chaperone/DNA topoisomerase II/histidine kinase"/>
    <property type="match status" value="1"/>
</dbReference>
<dbReference type="InterPro" id="IPR018060">
    <property type="entry name" value="HTH_AraC"/>
</dbReference>
<dbReference type="InterPro" id="IPR004358">
    <property type="entry name" value="Sig_transdc_His_kin-like_C"/>
</dbReference>
<dbReference type="SMART" id="SM00448">
    <property type="entry name" value="REC"/>
    <property type="match status" value="1"/>
</dbReference>
<dbReference type="InterPro" id="IPR018062">
    <property type="entry name" value="HTH_AraC-typ_CS"/>
</dbReference>
<dbReference type="Gene3D" id="3.30.565.10">
    <property type="entry name" value="Histidine kinase-like ATPase, C-terminal domain"/>
    <property type="match status" value="1"/>
</dbReference>
<dbReference type="Gene3D" id="3.40.50.2300">
    <property type="match status" value="1"/>
</dbReference>
<evidence type="ECO:0000256" key="13">
    <source>
        <dbReference type="SAM" id="Phobius"/>
    </source>
</evidence>
<organism evidence="17 18">
    <name type="scientific">Bacteroides caccae</name>
    <dbReference type="NCBI Taxonomy" id="47678"/>
    <lineage>
        <taxon>Bacteria</taxon>
        <taxon>Pseudomonadati</taxon>
        <taxon>Bacteroidota</taxon>
        <taxon>Bacteroidia</taxon>
        <taxon>Bacteroidales</taxon>
        <taxon>Bacteroidaceae</taxon>
        <taxon>Bacteroides</taxon>
    </lineage>
</organism>
<feature type="domain" description="Histidine kinase" evidence="15">
    <location>
        <begin position="870"/>
        <end position="1085"/>
    </location>
</feature>
<keyword evidence="5" id="KW-0547">Nucleotide-binding</keyword>
<dbReference type="STRING" id="47678.ERS852494_00597"/>
<dbReference type="PANTHER" id="PTHR43547">
    <property type="entry name" value="TWO-COMPONENT HISTIDINE KINASE"/>
    <property type="match status" value="1"/>
</dbReference>
<evidence type="ECO:0000256" key="12">
    <source>
        <dbReference type="PROSITE-ProRule" id="PRU00169"/>
    </source>
</evidence>
<evidence type="ECO:0000256" key="1">
    <source>
        <dbReference type="ARBA" id="ARBA00000085"/>
    </source>
</evidence>
<evidence type="ECO:0000256" key="5">
    <source>
        <dbReference type="ARBA" id="ARBA00022741"/>
    </source>
</evidence>
<evidence type="ECO:0000256" key="8">
    <source>
        <dbReference type="ARBA" id="ARBA00023012"/>
    </source>
</evidence>
<feature type="domain" description="Response regulatory" evidence="16">
    <location>
        <begin position="1128"/>
        <end position="1243"/>
    </location>
</feature>
<dbReference type="InterPro" id="IPR011006">
    <property type="entry name" value="CheY-like_superfamily"/>
</dbReference>
<gene>
    <name evidence="17" type="primary">evgS_4</name>
    <name evidence="17" type="ORF">ERS852494_00597</name>
</gene>
<dbReference type="SUPFAM" id="SSF46689">
    <property type="entry name" value="Homeodomain-like"/>
    <property type="match status" value="1"/>
</dbReference>
<keyword evidence="9" id="KW-0805">Transcription regulation</keyword>
<evidence type="ECO:0000256" key="7">
    <source>
        <dbReference type="ARBA" id="ARBA00022840"/>
    </source>
</evidence>
<evidence type="ECO:0000313" key="18">
    <source>
        <dbReference type="Proteomes" id="UP000095657"/>
    </source>
</evidence>
<dbReference type="InterPro" id="IPR005467">
    <property type="entry name" value="His_kinase_dom"/>
</dbReference>
<keyword evidence="3 12" id="KW-0597">Phosphoprotein</keyword>
<dbReference type="CDD" id="cd00082">
    <property type="entry name" value="HisKA"/>
    <property type="match status" value="1"/>
</dbReference>
<dbReference type="EMBL" id="CZAI01000001">
    <property type="protein sequence ID" value="CUO71679.1"/>
    <property type="molecule type" value="Genomic_DNA"/>
</dbReference>
<evidence type="ECO:0000256" key="3">
    <source>
        <dbReference type="ARBA" id="ARBA00022553"/>
    </source>
</evidence>
<keyword evidence="13" id="KW-0472">Membrane</keyword>
<evidence type="ECO:0000256" key="10">
    <source>
        <dbReference type="ARBA" id="ARBA00023125"/>
    </source>
</evidence>
<evidence type="ECO:0000256" key="11">
    <source>
        <dbReference type="ARBA" id="ARBA00023163"/>
    </source>
</evidence>
<keyword evidence="11" id="KW-0804">Transcription</keyword>
<evidence type="ECO:0000256" key="2">
    <source>
        <dbReference type="ARBA" id="ARBA00012438"/>
    </source>
</evidence>
<dbReference type="SMART" id="SM00388">
    <property type="entry name" value="HisKA"/>
    <property type="match status" value="1"/>
</dbReference>
<reference evidence="17 18" key="1">
    <citation type="submission" date="2015-09" db="EMBL/GenBank/DDBJ databases">
        <authorList>
            <consortium name="Pathogen Informatics"/>
        </authorList>
    </citation>
    <scope>NUCLEOTIDE SEQUENCE [LARGE SCALE GENOMIC DNA]</scope>
    <source>
        <strain evidence="17 18">2789STDY5834880</strain>
    </source>
</reference>
<dbReference type="Pfam" id="PF00512">
    <property type="entry name" value="HisKA"/>
    <property type="match status" value="1"/>
</dbReference>
<dbReference type="SUPFAM" id="SSF47384">
    <property type="entry name" value="Homodimeric domain of signal transducing histidine kinase"/>
    <property type="match status" value="1"/>
</dbReference>
<dbReference type="InterPro" id="IPR009057">
    <property type="entry name" value="Homeodomain-like_sf"/>
</dbReference>
<feature type="domain" description="HTH araC/xylS-type" evidence="14">
    <location>
        <begin position="1275"/>
        <end position="1376"/>
    </location>
</feature>
<dbReference type="InterPro" id="IPR003661">
    <property type="entry name" value="HisK_dim/P_dom"/>
</dbReference>
<dbReference type="GO" id="GO:0005524">
    <property type="term" value="F:ATP binding"/>
    <property type="evidence" value="ECO:0007669"/>
    <property type="project" value="UniProtKB-KW"/>
</dbReference>
<dbReference type="SMART" id="SM00342">
    <property type="entry name" value="HTH_ARAC"/>
    <property type="match status" value="1"/>
</dbReference>
<name>A0A174HF96_9BACE</name>
<keyword evidence="13" id="KW-1133">Transmembrane helix</keyword>
<dbReference type="InterPro" id="IPR015943">
    <property type="entry name" value="WD40/YVTN_repeat-like_dom_sf"/>
</dbReference>
<dbReference type="PROSITE" id="PS50110">
    <property type="entry name" value="RESPONSE_REGULATORY"/>
    <property type="match status" value="1"/>
</dbReference>
<keyword evidence="7" id="KW-0067">ATP-binding</keyword>
<protein>
    <recommendedName>
        <fullName evidence="2">histidine kinase</fullName>
        <ecNumber evidence="2">2.7.13.3</ecNumber>
    </recommendedName>
</protein>
<dbReference type="CDD" id="cd00075">
    <property type="entry name" value="HATPase"/>
    <property type="match status" value="1"/>
</dbReference>
<dbReference type="Pfam" id="PF00072">
    <property type="entry name" value="Response_reg"/>
    <property type="match status" value="1"/>
</dbReference>
<dbReference type="PANTHER" id="PTHR43547:SF2">
    <property type="entry name" value="HYBRID SIGNAL TRANSDUCTION HISTIDINE KINASE C"/>
    <property type="match status" value="1"/>
</dbReference>
<accession>A0A174HF96</accession>
<dbReference type="PROSITE" id="PS50109">
    <property type="entry name" value="HIS_KIN"/>
    <property type="match status" value="1"/>
</dbReference>
<dbReference type="GO" id="GO:0043565">
    <property type="term" value="F:sequence-specific DNA binding"/>
    <property type="evidence" value="ECO:0007669"/>
    <property type="project" value="InterPro"/>
</dbReference>
<dbReference type="InterPro" id="IPR036890">
    <property type="entry name" value="HATPase_C_sf"/>
</dbReference>
<dbReference type="InterPro" id="IPR036097">
    <property type="entry name" value="HisK_dim/P_sf"/>
</dbReference>
<keyword evidence="4 17" id="KW-0808">Transferase</keyword>
<feature type="transmembrane region" description="Helical" evidence="13">
    <location>
        <begin position="12"/>
        <end position="29"/>
    </location>
</feature>
<evidence type="ECO:0000313" key="17">
    <source>
        <dbReference type="EMBL" id="CUO71679.1"/>
    </source>
</evidence>
<sequence length="1384" mass="158672">MENNQYSYINRRFYASIFCALFSTLLFAFEGDIVSHLNFKKLPALNNLPTDEIQKVYQDKDGFIWLASRYGFYQYDGYEATLYKSNLYAPGLLTNNNILCLVDDYKHNLWIGTQEGLNILNKKTGEIRKILAPEIPNNVVSCLLVTRDHSVWLGTDSGLCKYIAEKDSFVVYHREQTDGVLDYTAIKSLFEDSEGDLWIGTWSSGLYRYVPSTGKFYAYPQLNERNSAHVIYEDTNKNIWVGSWNCGLFKLNNPKDLQRVSYVNYRHKLGDNISLSDDIVYDISEDLNTNTLWVGTRSGLSIMSNDTPGHFINYKSRGSSHYISCDEINSIIRDNSGMMWLGSIGGGVLNADTHQSMFTFHSLNFADDDIPTTSVRSLFTDSDNNIWMGIGTYGLACLEYATGKLKSHSQMPEFTGMTIPTVFSVVQRKGSGEIWFGTYDGGIFAYHKGQRVRNLTPENCKFLGSSCVSALYEDKYANCWVGTRGSLGVQLADGNSFLFENMSFVDGAQLNWFYVRDIIADSDNSMWIATSNYGLIHIEGDIRNPSTLKYYNYSFYNKRMLTNNVLCLHIDKSGRLWVGTEGGGIYLYNRQNDRFEEKNQEYNIPGDMVGSIEEDKNGNLWLGTNVGLVKLGAQMKSNEPVVRVYTEADGLQGNFFIAQSACSREGELFFGGYKGYNSFIPEDMEDIQGDVQFAITDIKIFNRSISTLPLDVQREISPLTPAFTQKIELPYKYNNFNIEFAALTYKNPELNRYAYQLEGFDKDWVYTSAERRFAYYNNLKSGTYKFKLKVTNENGIWNGYIREMTVVVLPPFWATWWAYILYLLIVIGTVIGLYRITKNRILLRNELRLRELEKAKAEELNHAKLQFFTNITHELLTPLTIISATVDELKIQAPKHTDLYVVMNSNIRRLIRLLQQILEFRKAETGNLRLRVSPGDIASFVKNGAESFQPLIKKQKIHFSVLCDPESIIGYFDTDKLDKILYNLLSNAAKYTKEDGFIQVTLSYAENKDWVLLRVKDNGKGISKEKQKTLFRRFYEGDYRKFNTIGTGIGLSLTKDLVELHEGTITVESEEGQGTEFIIRLPIDRSYFREEQIDDEVILPVQKLVAYEEEMDEKQSDEILVTAEKANSILVIEDNEELLHLMTKLLRHEYNVFTAENGKEGIAVLENEDIDLIVSDVMMPEMDGMEFCKYVKGKLEISHIPVILLTAKNKEEDRAEAYEVGADAFISKPFNLAVLHARIRNLLKYKERMAHEFKKQLVFELKDLNYTSLDEDFMQRAIDCVNNHLEDCEFDQPQFADEMKTSKSTLYKKLKSLTGLNTSAFIRNVRLKSACRIMEEKGNSIRVSELAYAVGFNDPKYFSACFKKEFGVLPSEYLDQFVVEKEHE</sequence>
<dbReference type="Pfam" id="PF02518">
    <property type="entry name" value="HATPase_c"/>
    <property type="match status" value="1"/>
</dbReference>
<dbReference type="Pfam" id="PF12833">
    <property type="entry name" value="HTH_18"/>
    <property type="match status" value="1"/>
</dbReference>
<evidence type="ECO:0000259" key="15">
    <source>
        <dbReference type="PROSITE" id="PS50109"/>
    </source>
</evidence>
<keyword evidence="13" id="KW-0812">Transmembrane</keyword>
<dbReference type="FunFam" id="3.30.565.10:FF:000037">
    <property type="entry name" value="Hybrid sensor histidine kinase/response regulator"/>
    <property type="match status" value="1"/>
</dbReference>
<dbReference type="EC" id="2.7.13.3" evidence="2"/>
<dbReference type="InterPro" id="IPR013783">
    <property type="entry name" value="Ig-like_fold"/>
</dbReference>
<keyword evidence="6 17" id="KW-0418">Kinase</keyword>
<dbReference type="GO" id="GO:0003700">
    <property type="term" value="F:DNA-binding transcription factor activity"/>
    <property type="evidence" value="ECO:0007669"/>
    <property type="project" value="InterPro"/>
</dbReference>
<dbReference type="CDD" id="cd17574">
    <property type="entry name" value="REC_OmpR"/>
    <property type="match status" value="1"/>
</dbReference>
<dbReference type="Gene3D" id="1.10.10.60">
    <property type="entry name" value="Homeodomain-like"/>
    <property type="match status" value="1"/>
</dbReference>
<dbReference type="PROSITE" id="PS01124">
    <property type="entry name" value="HTH_ARAC_FAMILY_2"/>
    <property type="match status" value="1"/>
</dbReference>